<reference evidence="2" key="1">
    <citation type="submission" date="2003-03" db="EMBL/GenBank/DDBJ databases">
        <title>The complete genome sequence of Neisseria gonorrhoeae.</title>
        <authorList>
            <person name="Lewis L.A."/>
            <person name="Gillaspy A.F."/>
            <person name="McLaughlin R.E."/>
            <person name="Gipson M."/>
            <person name="Ducey T.F."/>
            <person name="Ownbey T."/>
            <person name="Hartman K."/>
            <person name="Nydick C."/>
            <person name="Carson M.B."/>
            <person name="Vaughn J."/>
            <person name="Thomson C."/>
            <person name="Song L."/>
            <person name="Lin S."/>
            <person name="Yuan X."/>
            <person name="Najar F."/>
            <person name="Zhan M."/>
            <person name="Ren Q."/>
            <person name="Zhu H."/>
            <person name="Qi S."/>
            <person name="Kenton S.M."/>
            <person name="Lai H."/>
            <person name="White J.D."/>
            <person name="Clifton S."/>
            <person name="Roe B.A."/>
            <person name="Dyer D.W."/>
        </authorList>
    </citation>
    <scope>NUCLEOTIDE SEQUENCE [LARGE SCALE GENOMIC DNA]</scope>
    <source>
        <strain evidence="2">ATCC 700825 / FA 1090</strain>
    </source>
</reference>
<name>A0A0H4IRU7_NEIG1</name>
<dbReference type="KEGG" id="ngo:NGO_03830"/>
<dbReference type="STRING" id="242231.NGO_03830"/>
<dbReference type="AlphaFoldDB" id="A0A0H4IRU7"/>
<gene>
    <name evidence="1" type="ORF">NGO_03830</name>
</gene>
<protein>
    <submittedName>
        <fullName evidence="1">Uncharacterized protein</fullName>
    </submittedName>
</protein>
<evidence type="ECO:0000313" key="2">
    <source>
        <dbReference type="Proteomes" id="UP000000535"/>
    </source>
</evidence>
<dbReference type="CDD" id="cd19958">
    <property type="entry name" value="pyocin_knob"/>
    <property type="match status" value="1"/>
</dbReference>
<sequence>MNSLKTDGVYSLPTAVGSSNLPVENTACHIQVIAGTQPGWCRQLGYPAYTSDVYERYQTSSANDDWSAWKKLNSEGIPAGAIVSFPKAVRNPAGYLKADGTIFAQNTFSTFTAPWATQTNCPT</sequence>
<proteinExistence type="predicted"/>
<accession>A0A0H4IRU7</accession>
<keyword evidence="2" id="KW-1185">Reference proteome</keyword>
<organism evidence="1 2">
    <name type="scientific">Neisseria gonorrhoeae (strain ATCC 700825 / FA 1090)</name>
    <dbReference type="NCBI Taxonomy" id="242231"/>
    <lineage>
        <taxon>Bacteria</taxon>
        <taxon>Pseudomonadati</taxon>
        <taxon>Pseudomonadota</taxon>
        <taxon>Betaproteobacteria</taxon>
        <taxon>Neisseriales</taxon>
        <taxon>Neisseriaceae</taxon>
        <taxon>Neisseria</taxon>
    </lineage>
</organism>
<dbReference type="EMBL" id="AE004969">
    <property type="protein sequence ID" value="AKO63646.1"/>
    <property type="molecule type" value="Genomic_DNA"/>
</dbReference>
<evidence type="ECO:0000313" key="1">
    <source>
        <dbReference type="EMBL" id="AKO63646.1"/>
    </source>
</evidence>
<dbReference type="Proteomes" id="UP000000535">
    <property type="component" value="Chromosome"/>
</dbReference>